<accession>M0LLU6</accession>
<proteinExistence type="predicted"/>
<organism evidence="2 3">
    <name type="scientific">Haloarcula japonica (strain ATCC 49778 / DSM 6131 / JCM 7785 / NBRC 101032 / NCIMB 13157 / TR-1)</name>
    <dbReference type="NCBI Taxonomy" id="1227453"/>
    <lineage>
        <taxon>Archaea</taxon>
        <taxon>Methanobacteriati</taxon>
        <taxon>Methanobacteriota</taxon>
        <taxon>Stenosarchaea group</taxon>
        <taxon>Halobacteria</taxon>
        <taxon>Halobacteriales</taxon>
        <taxon>Haloarculaceae</taxon>
        <taxon>Haloarcula</taxon>
    </lineage>
</organism>
<sequence length="48" mass="5470">MAATPDADHDWTGRHARTEPTETGRLVEVPDELIEDWDLRHAETKGRS</sequence>
<dbReference type="eggNOG" id="arCOG14648">
    <property type="taxonomic scope" value="Archaea"/>
</dbReference>
<dbReference type="AlphaFoldDB" id="M0LLU6"/>
<dbReference type="OrthoDB" id="216250at2157"/>
<dbReference type="Proteomes" id="UP000011524">
    <property type="component" value="Unassembled WGS sequence"/>
</dbReference>
<dbReference type="RefSeq" id="WP_004590913.1">
    <property type="nucleotide sequence ID" value="NZ_AOLY01000007.1"/>
</dbReference>
<reference evidence="2 3" key="1">
    <citation type="journal article" date="2014" name="PLoS Genet.">
        <title>Phylogenetically driven sequencing of extremely halophilic archaea reveals strategies for static and dynamic osmo-response.</title>
        <authorList>
            <person name="Becker E.A."/>
            <person name="Seitzer P.M."/>
            <person name="Tritt A."/>
            <person name="Larsen D."/>
            <person name="Krusor M."/>
            <person name="Yao A.I."/>
            <person name="Wu D."/>
            <person name="Madern D."/>
            <person name="Eisen J.A."/>
            <person name="Darling A.E."/>
            <person name="Facciotti M.T."/>
        </authorList>
    </citation>
    <scope>NUCLEOTIDE SEQUENCE [LARGE SCALE GENOMIC DNA]</scope>
    <source>
        <strain evidence="3">ATCC 49778 / DSM 6131 / JCM 7785 / NBRC 101032 / NCIMB 13157 / TR-1</strain>
    </source>
</reference>
<dbReference type="PATRIC" id="fig|1227453.3.peg.671"/>
<feature type="compositionally biased region" description="Basic and acidic residues" evidence="1">
    <location>
        <begin position="1"/>
        <end position="22"/>
    </location>
</feature>
<name>M0LLU6_HALJT</name>
<keyword evidence="3" id="KW-1185">Reference proteome</keyword>
<gene>
    <name evidence="2" type="ORF">C444_03362</name>
</gene>
<evidence type="ECO:0000256" key="1">
    <source>
        <dbReference type="SAM" id="MobiDB-lite"/>
    </source>
</evidence>
<dbReference type="EMBL" id="AOLY01000007">
    <property type="protein sequence ID" value="EMA33439.1"/>
    <property type="molecule type" value="Genomic_DNA"/>
</dbReference>
<comment type="caution">
    <text evidence="2">The sequence shown here is derived from an EMBL/GenBank/DDBJ whole genome shotgun (WGS) entry which is preliminary data.</text>
</comment>
<feature type="region of interest" description="Disordered" evidence="1">
    <location>
        <begin position="1"/>
        <end position="24"/>
    </location>
</feature>
<evidence type="ECO:0000313" key="2">
    <source>
        <dbReference type="EMBL" id="EMA33439.1"/>
    </source>
</evidence>
<protein>
    <submittedName>
        <fullName evidence="2">Uncharacterized protein</fullName>
    </submittedName>
</protein>
<evidence type="ECO:0000313" key="3">
    <source>
        <dbReference type="Proteomes" id="UP000011524"/>
    </source>
</evidence>